<dbReference type="GO" id="GO:0004674">
    <property type="term" value="F:protein serine/threonine kinase activity"/>
    <property type="evidence" value="ECO:0007669"/>
    <property type="project" value="TreeGrafter"/>
</dbReference>
<feature type="domain" description="Protein kinase" evidence="1">
    <location>
        <begin position="139"/>
        <end position="580"/>
    </location>
</feature>
<accession>A0A1J9RQF5</accession>
<keyword evidence="2" id="KW-0808">Transferase</keyword>
<dbReference type="STRING" id="236234.A0A1J9RQF5"/>
<dbReference type="EMBL" id="MNUE01000066">
    <property type="protein sequence ID" value="OJD30132.1"/>
    <property type="molecule type" value="Genomic_DNA"/>
</dbReference>
<reference evidence="2 3" key="1">
    <citation type="submission" date="2016-10" db="EMBL/GenBank/DDBJ databases">
        <title>Proteomics and genomics reveal pathogen-plant mechanisms compatible with a hemibiotrophic lifestyle of Diplodia corticola.</title>
        <authorList>
            <person name="Fernandes I."/>
            <person name="De Jonge R."/>
            <person name="Van De Peer Y."/>
            <person name="Devreese B."/>
            <person name="Alves A."/>
            <person name="Esteves A.C."/>
        </authorList>
    </citation>
    <scope>NUCLEOTIDE SEQUENCE [LARGE SCALE GENOMIC DNA]</scope>
    <source>
        <strain evidence="2 3">CBS 112549</strain>
    </source>
</reference>
<proteinExistence type="predicted"/>
<dbReference type="InterPro" id="IPR011009">
    <property type="entry name" value="Kinase-like_dom_sf"/>
</dbReference>
<dbReference type="RefSeq" id="XP_020126392.1">
    <property type="nucleotide sequence ID" value="XM_020278307.1"/>
</dbReference>
<dbReference type="InterPro" id="IPR051681">
    <property type="entry name" value="Ser/Thr_Kinases-Pseudokinases"/>
</dbReference>
<gene>
    <name evidence="2" type="ORF">BKCO1_6600047</name>
</gene>
<dbReference type="Proteomes" id="UP000183809">
    <property type="component" value="Unassembled WGS sequence"/>
</dbReference>
<dbReference type="AlphaFoldDB" id="A0A1J9RQF5"/>
<evidence type="ECO:0000313" key="3">
    <source>
        <dbReference type="Proteomes" id="UP000183809"/>
    </source>
</evidence>
<sequence>MDLSCTLLDAILEPTFVFRSTQILSAEALLYEDCPWEFSPLNPKNRLCSLAQLKAPQSWRIDGGTSYGTRFFTVPTIFRSGWAPLRIDTFIPDQTKHPLALRSVLQSSHSVCTRGSQIGSLGISHHICNALDYHFRKDLQLWDRIQHLPFGSRLVFENVTSDVKDMTLRIIPAYELEMQLLSVQALKALWADDVADDAWPDIIHLDRLVHLRQLHDSITVVRLHGDKEDYVFKSTTSDPKFLYHELKLLLTIPPHPHIVPPPLYIVVKKSSFGGKLGVCGFILPYYSGGSLRDMVPRMALTGSLDLQTKCKWARQIISALTHLHGTTAGFYSDLRPDNILLKCPRSSTSESEDVVLVDFEQRGNWNSWTAPEITSLSYLQELKSAASNAADDNEWLRLLRYAHLLPRDDFEVRHRKYRNQGHGSNTIWFSLSPEAKVSAEVYSLGLLLYCIFEELSNPRNNLATSFDIEPRIEFPEFKLTPHSLRQFVLRCAGQGSSWNATGTGGTSLYRQGDKLVLRHKGQNFPRLPPTKLLGEILELVKQHWEAELGKTEAFLKSLEKEVQLETRPSLQEAMEILDELDC</sequence>
<dbReference type="PANTHER" id="PTHR44329">
    <property type="entry name" value="SERINE/THREONINE-PROTEIN KINASE TNNI3K-RELATED"/>
    <property type="match status" value="1"/>
</dbReference>
<dbReference type="Gene3D" id="1.10.510.10">
    <property type="entry name" value="Transferase(Phosphotransferase) domain 1"/>
    <property type="match status" value="1"/>
</dbReference>
<dbReference type="GO" id="GO:0005524">
    <property type="term" value="F:ATP binding"/>
    <property type="evidence" value="ECO:0007669"/>
    <property type="project" value="InterPro"/>
</dbReference>
<protein>
    <submittedName>
        <fullName evidence="2">Protein kinase-like domain protein</fullName>
    </submittedName>
</protein>
<dbReference type="InterPro" id="IPR000719">
    <property type="entry name" value="Prot_kinase_dom"/>
</dbReference>
<evidence type="ECO:0000259" key="1">
    <source>
        <dbReference type="PROSITE" id="PS50011"/>
    </source>
</evidence>
<dbReference type="SUPFAM" id="SSF56112">
    <property type="entry name" value="Protein kinase-like (PK-like)"/>
    <property type="match status" value="1"/>
</dbReference>
<keyword evidence="3" id="KW-1185">Reference proteome</keyword>
<dbReference type="GeneID" id="31018568"/>
<evidence type="ECO:0000313" key="2">
    <source>
        <dbReference type="EMBL" id="OJD30132.1"/>
    </source>
</evidence>
<comment type="caution">
    <text evidence="2">The sequence shown here is derived from an EMBL/GenBank/DDBJ whole genome shotgun (WGS) entry which is preliminary data.</text>
</comment>
<name>A0A1J9RQF5_9PEZI</name>
<dbReference type="SMART" id="SM00220">
    <property type="entry name" value="S_TKc"/>
    <property type="match status" value="1"/>
</dbReference>
<keyword evidence="2" id="KW-0418">Kinase</keyword>
<organism evidence="2 3">
    <name type="scientific">Diplodia corticola</name>
    <dbReference type="NCBI Taxonomy" id="236234"/>
    <lineage>
        <taxon>Eukaryota</taxon>
        <taxon>Fungi</taxon>
        <taxon>Dikarya</taxon>
        <taxon>Ascomycota</taxon>
        <taxon>Pezizomycotina</taxon>
        <taxon>Dothideomycetes</taxon>
        <taxon>Dothideomycetes incertae sedis</taxon>
        <taxon>Botryosphaeriales</taxon>
        <taxon>Botryosphaeriaceae</taxon>
        <taxon>Diplodia</taxon>
    </lineage>
</organism>
<dbReference type="PROSITE" id="PS50011">
    <property type="entry name" value="PROTEIN_KINASE_DOM"/>
    <property type="match status" value="1"/>
</dbReference>
<dbReference type="OrthoDB" id="4062651at2759"/>